<gene>
    <name evidence="3" type="ORF">SAMN05216402_2649</name>
</gene>
<evidence type="ECO:0000259" key="2">
    <source>
        <dbReference type="Pfam" id="PF07589"/>
    </source>
</evidence>
<keyword evidence="1" id="KW-0732">Signal</keyword>
<feature type="signal peptide" evidence="1">
    <location>
        <begin position="1"/>
        <end position="25"/>
    </location>
</feature>
<dbReference type="NCBIfam" id="NF045504">
    <property type="entry name" value="Xrt_dep_XDD4"/>
    <property type="match status" value="1"/>
</dbReference>
<comment type="caution">
    <text evidence="3">The sequence shown here is derived from an EMBL/GenBank/DDBJ whole genome shotgun (WGS) entry which is preliminary data.</text>
</comment>
<dbReference type="InterPro" id="IPR013424">
    <property type="entry name" value="Ice-binding_C"/>
</dbReference>
<dbReference type="Proteomes" id="UP000183471">
    <property type="component" value="Unassembled WGS sequence"/>
</dbReference>
<sequence length="264" mass="26291">MKYSKLSVAFAGVLVASAASLDAMAVPITFTGSGTGPGGVPVAASAIFDIVGNNLTITLQNTSPSNSGQDVPGSTLTGLFWDFTGNPLLTPVSATVGAGSSILGACDLANCTGLTNVSGEFGYQATSFTGGADRGISSSGYLTSGISGNIGNFNNGLAGADLDKPASLNGINFGIISAASGFNPNGGLSKDPLIQDTVVFVLTGVNGLSITDISNVSFQYGTSLTELNVPGDPRDPPVLIAEPATLTLLGLGLLGLGAARRQKK</sequence>
<evidence type="ECO:0000256" key="1">
    <source>
        <dbReference type="SAM" id="SignalP"/>
    </source>
</evidence>
<dbReference type="InterPro" id="IPR054644">
    <property type="entry name" value="Xrt_dep_XDD4"/>
</dbReference>
<protein>
    <submittedName>
        <fullName evidence="3">PEP-CTERM protein-sorting domain-containing protein</fullName>
    </submittedName>
</protein>
<evidence type="ECO:0000313" key="4">
    <source>
        <dbReference type="Proteomes" id="UP000183471"/>
    </source>
</evidence>
<dbReference type="Pfam" id="PF07589">
    <property type="entry name" value="PEP-CTERM"/>
    <property type="match status" value="1"/>
</dbReference>
<keyword evidence="4" id="KW-1185">Reference proteome</keyword>
<dbReference type="EMBL" id="FNKY01000001">
    <property type="protein sequence ID" value="SDQ87692.1"/>
    <property type="molecule type" value="Genomic_DNA"/>
</dbReference>
<feature type="domain" description="Ice-binding protein C-terminal" evidence="2">
    <location>
        <begin position="242"/>
        <end position="261"/>
    </location>
</feature>
<dbReference type="RefSeq" id="WP_074633254.1">
    <property type="nucleotide sequence ID" value="NZ_FNKY01000001.1"/>
</dbReference>
<proteinExistence type="predicted"/>
<feature type="chain" id="PRO_5047389091" evidence="1">
    <location>
        <begin position="26"/>
        <end position="264"/>
    </location>
</feature>
<name>A0ABY0TI90_9PROT</name>
<reference evidence="3 4" key="1">
    <citation type="submission" date="2016-10" db="EMBL/GenBank/DDBJ databases">
        <authorList>
            <person name="Varghese N."/>
            <person name="Submissions S."/>
        </authorList>
    </citation>
    <scope>NUCLEOTIDE SEQUENCE [LARGE SCALE GENOMIC DNA]</scope>
    <source>
        <strain evidence="3 4">Nl1</strain>
    </source>
</reference>
<organism evidence="3 4">
    <name type="scientific">Nitrosospira multiformis</name>
    <dbReference type="NCBI Taxonomy" id="1231"/>
    <lineage>
        <taxon>Bacteria</taxon>
        <taxon>Pseudomonadati</taxon>
        <taxon>Pseudomonadota</taxon>
        <taxon>Betaproteobacteria</taxon>
        <taxon>Nitrosomonadales</taxon>
        <taxon>Nitrosomonadaceae</taxon>
        <taxon>Nitrosospira</taxon>
    </lineage>
</organism>
<accession>A0ABY0TI90</accession>
<evidence type="ECO:0000313" key="3">
    <source>
        <dbReference type="EMBL" id="SDQ87692.1"/>
    </source>
</evidence>